<evidence type="ECO:0000313" key="10">
    <source>
        <dbReference type="EMBL" id="CAH1393003.1"/>
    </source>
</evidence>
<dbReference type="InterPro" id="IPR036286">
    <property type="entry name" value="LexA/Signal_pep-like_sf"/>
</dbReference>
<dbReference type="Proteomes" id="UP001152798">
    <property type="component" value="Chromosome 2"/>
</dbReference>
<keyword evidence="6" id="KW-0472">Membrane</keyword>
<accession>A0A9P0EAD9</accession>
<dbReference type="GO" id="GO:0006627">
    <property type="term" value="P:protein processing involved in protein targeting to mitochondrion"/>
    <property type="evidence" value="ECO:0007669"/>
    <property type="project" value="TreeGrafter"/>
</dbReference>
<dbReference type="PRINTS" id="PR00727">
    <property type="entry name" value="LEADERPTASE"/>
</dbReference>
<sequence>MGNFKQYIFLFGRIIKVAVQCGCIGHCAFEYVGNLVLCTGRSMEPTLHHNDVVFSDHISPKIRGIRYGDIVVANSVTDPKLFVCKRVTALEGDVVVYYNRYVFVPTGHVWLKGDNKDNSSDSRDFGPVPLALIRGRIVCRVWPLSTFCMFW</sequence>
<dbReference type="SUPFAM" id="SSF51306">
    <property type="entry name" value="LexA/Signal peptidase"/>
    <property type="match status" value="1"/>
</dbReference>
<evidence type="ECO:0000256" key="8">
    <source>
        <dbReference type="PIRSR" id="PIRSR600223-1"/>
    </source>
</evidence>
<dbReference type="PANTHER" id="PTHR12383:SF16">
    <property type="entry name" value="MITOCHONDRIAL INNER MEMBRANE PROTEASE SUBUNIT 1"/>
    <property type="match status" value="1"/>
</dbReference>
<evidence type="ECO:0000256" key="5">
    <source>
        <dbReference type="ARBA" id="ARBA00023128"/>
    </source>
</evidence>
<dbReference type="PANTHER" id="PTHR12383">
    <property type="entry name" value="PROTEASE FAMILY S26 MITOCHONDRIAL INNER MEMBRANE PROTEASE-RELATED"/>
    <property type="match status" value="1"/>
</dbReference>
<dbReference type="InterPro" id="IPR019533">
    <property type="entry name" value="Peptidase_S26"/>
</dbReference>
<dbReference type="InterPro" id="IPR000223">
    <property type="entry name" value="Pept_S26A_signal_pept_1"/>
</dbReference>
<dbReference type="GO" id="GO:0042720">
    <property type="term" value="C:mitochondrial inner membrane peptidase complex"/>
    <property type="evidence" value="ECO:0007669"/>
    <property type="project" value="TreeGrafter"/>
</dbReference>
<reference evidence="10" key="1">
    <citation type="submission" date="2022-01" db="EMBL/GenBank/DDBJ databases">
        <authorList>
            <person name="King R."/>
        </authorList>
    </citation>
    <scope>NUCLEOTIDE SEQUENCE</scope>
</reference>
<dbReference type="Pfam" id="PF10502">
    <property type="entry name" value="Peptidase_S26"/>
    <property type="match status" value="2"/>
</dbReference>
<keyword evidence="11" id="KW-1185">Reference proteome</keyword>
<gene>
    <name evidence="10" type="ORF">NEZAVI_LOCUS3737</name>
</gene>
<evidence type="ECO:0000256" key="4">
    <source>
        <dbReference type="ARBA" id="ARBA00022801"/>
    </source>
</evidence>
<evidence type="ECO:0000259" key="9">
    <source>
        <dbReference type="Pfam" id="PF10502"/>
    </source>
</evidence>
<evidence type="ECO:0000256" key="3">
    <source>
        <dbReference type="ARBA" id="ARBA00022792"/>
    </source>
</evidence>
<evidence type="ECO:0000256" key="7">
    <source>
        <dbReference type="ARBA" id="ARBA00038445"/>
    </source>
</evidence>
<comment type="subcellular location">
    <subcellularLocation>
        <location evidence="1">Mitochondrion inner membrane</location>
    </subcellularLocation>
</comment>
<dbReference type="InterPro" id="IPR052064">
    <property type="entry name" value="Mito_IMP1_subunit"/>
</dbReference>
<feature type="active site" evidence="8">
    <location>
        <position position="85"/>
    </location>
</feature>
<evidence type="ECO:0000256" key="2">
    <source>
        <dbReference type="ARBA" id="ARBA00011805"/>
    </source>
</evidence>
<organism evidence="10 11">
    <name type="scientific">Nezara viridula</name>
    <name type="common">Southern green stink bug</name>
    <name type="synonym">Cimex viridulus</name>
    <dbReference type="NCBI Taxonomy" id="85310"/>
    <lineage>
        <taxon>Eukaryota</taxon>
        <taxon>Metazoa</taxon>
        <taxon>Ecdysozoa</taxon>
        <taxon>Arthropoda</taxon>
        <taxon>Hexapoda</taxon>
        <taxon>Insecta</taxon>
        <taxon>Pterygota</taxon>
        <taxon>Neoptera</taxon>
        <taxon>Paraneoptera</taxon>
        <taxon>Hemiptera</taxon>
        <taxon>Heteroptera</taxon>
        <taxon>Panheteroptera</taxon>
        <taxon>Pentatomomorpha</taxon>
        <taxon>Pentatomoidea</taxon>
        <taxon>Pentatomidae</taxon>
        <taxon>Pentatominae</taxon>
        <taxon>Nezara</taxon>
    </lineage>
</organism>
<evidence type="ECO:0000313" key="11">
    <source>
        <dbReference type="Proteomes" id="UP001152798"/>
    </source>
</evidence>
<keyword evidence="3" id="KW-0999">Mitochondrion inner membrane</keyword>
<comment type="similarity">
    <text evidence="7">Belongs to the peptidase S26 family. IMP1 subfamily.</text>
</comment>
<evidence type="ECO:0000256" key="1">
    <source>
        <dbReference type="ARBA" id="ARBA00004273"/>
    </source>
</evidence>
<dbReference type="EMBL" id="OV725078">
    <property type="protein sequence ID" value="CAH1393003.1"/>
    <property type="molecule type" value="Genomic_DNA"/>
</dbReference>
<keyword evidence="4" id="KW-0378">Hydrolase</keyword>
<feature type="domain" description="Peptidase S26" evidence="9">
    <location>
        <begin position="104"/>
        <end position="142"/>
    </location>
</feature>
<evidence type="ECO:0000256" key="6">
    <source>
        <dbReference type="ARBA" id="ARBA00023136"/>
    </source>
</evidence>
<name>A0A9P0EAD9_NEZVI</name>
<proteinExistence type="inferred from homology"/>
<dbReference type="OrthoDB" id="308440at2759"/>
<dbReference type="GO" id="GO:0006465">
    <property type="term" value="P:signal peptide processing"/>
    <property type="evidence" value="ECO:0007669"/>
    <property type="project" value="InterPro"/>
</dbReference>
<keyword evidence="5" id="KW-0496">Mitochondrion</keyword>
<feature type="domain" description="Peptidase S26" evidence="9">
    <location>
        <begin position="15"/>
        <end position="102"/>
    </location>
</feature>
<dbReference type="GO" id="GO:0004252">
    <property type="term" value="F:serine-type endopeptidase activity"/>
    <property type="evidence" value="ECO:0007669"/>
    <property type="project" value="InterPro"/>
</dbReference>
<comment type="subunit">
    <text evidence="2">Heterodimer of 2 subunits, IMMPL1 and IMMPL2.</text>
</comment>
<dbReference type="Gene3D" id="2.10.109.10">
    <property type="entry name" value="Umud Fragment, subunit A"/>
    <property type="match status" value="1"/>
</dbReference>
<protein>
    <recommendedName>
        <fullName evidence="9">Peptidase S26 domain-containing protein</fullName>
    </recommendedName>
</protein>
<dbReference type="CDD" id="cd06530">
    <property type="entry name" value="S26_SPase_I"/>
    <property type="match status" value="1"/>
</dbReference>
<dbReference type="AlphaFoldDB" id="A0A9P0EAD9"/>
<feature type="active site" evidence="8">
    <location>
        <position position="42"/>
    </location>
</feature>